<evidence type="ECO:0000259" key="1">
    <source>
        <dbReference type="Pfam" id="PF04480"/>
    </source>
</evidence>
<reference evidence="2" key="1">
    <citation type="submission" date="2016-01" db="EMBL/GenBank/DDBJ databases">
        <authorList>
            <person name="Mcilroy J.S."/>
            <person name="Karst M S."/>
            <person name="Albertsen M."/>
        </authorList>
    </citation>
    <scope>NUCLEOTIDE SEQUENCE</scope>
    <source>
        <strain evidence="2">Cfx-K</strain>
    </source>
</reference>
<evidence type="ECO:0000313" key="2">
    <source>
        <dbReference type="EMBL" id="CUS06280.1"/>
    </source>
</evidence>
<dbReference type="Gene3D" id="3.40.960.10">
    <property type="entry name" value="VSR Endonuclease"/>
    <property type="match status" value="1"/>
</dbReference>
<proteinExistence type="predicted"/>
<name>A0A160TAX8_9CHLR</name>
<gene>
    <name evidence="2" type="ORF">CFX0092_B0746</name>
</gene>
<accession>A0A160TAX8</accession>
<protein>
    <recommendedName>
        <fullName evidence="1">DUF559 domain-containing protein</fullName>
    </recommendedName>
</protein>
<feature type="domain" description="DUF559" evidence="1">
    <location>
        <begin position="139"/>
        <end position="227"/>
    </location>
</feature>
<dbReference type="KEGG" id="pbf:CFX0092_B0746"/>
<dbReference type="SUPFAM" id="SSF52980">
    <property type="entry name" value="Restriction endonuclease-like"/>
    <property type="match status" value="1"/>
</dbReference>
<dbReference type="InterPro" id="IPR007569">
    <property type="entry name" value="DUF559"/>
</dbReference>
<evidence type="ECO:0000313" key="3">
    <source>
        <dbReference type="Proteomes" id="UP000215027"/>
    </source>
</evidence>
<keyword evidence="3" id="KW-1185">Reference proteome</keyword>
<sequence>MVGELLVAILNEPRDYHLARDEHWYRIPVESVTKLLKDRWPPRRLAFYQTKIFEEEAYSVRYYADVTHIRKASRRDLFPHEPDGTKSTKTYYQLALGPLQHLPQPIFSRRARRITFIPSTWDKFTAAVEINDLYHGSPLEDRLWAALKRRRIPAEREEFLTAGKSNYALDFAVYCVDKNIDIETDGDAYHANPEKAGYDNRRNNNLTAAGWQVLRFNTLQINEEIDSYCIPEITRTINNLGGLDAGLAPRLVDSRPDRPYQMSLFD</sequence>
<dbReference type="OrthoDB" id="164264at2"/>
<dbReference type="EMBL" id="LN890656">
    <property type="protein sequence ID" value="CUS06280.1"/>
    <property type="molecule type" value="Genomic_DNA"/>
</dbReference>
<dbReference type="AlphaFoldDB" id="A0A160TAX8"/>
<organism evidence="2 3">
    <name type="scientific">Candidatus Promineifilum breve</name>
    <dbReference type="NCBI Taxonomy" id="1806508"/>
    <lineage>
        <taxon>Bacteria</taxon>
        <taxon>Bacillati</taxon>
        <taxon>Chloroflexota</taxon>
        <taxon>Ardenticatenia</taxon>
        <taxon>Candidatus Promineifilales</taxon>
        <taxon>Candidatus Promineifilaceae</taxon>
        <taxon>Candidatus Promineifilum</taxon>
    </lineage>
</organism>
<dbReference type="InterPro" id="IPR011335">
    <property type="entry name" value="Restrct_endonuc-II-like"/>
</dbReference>
<dbReference type="Proteomes" id="UP000215027">
    <property type="component" value="Chromosome II"/>
</dbReference>
<dbReference type="RefSeq" id="WP_095045578.1">
    <property type="nucleotide sequence ID" value="NZ_LN890656.1"/>
</dbReference>
<dbReference type="Pfam" id="PF04480">
    <property type="entry name" value="DUF559"/>
    <property type="match status" value="1"/>
</dbReference>